<evidence type="ECO:0000313" key="1">
    <source>
        <dbReference type="EMBL" id="AES80286.1"/>
    </source>
</evidence>
<evidence type="ECO:0000313" key="3">
    <source>
        <dbReference type="Proteomes" id="UP000002051"/>
    </source>
</evidence>
<dbReference type="PaxDb" id="3880-AES80286"/>
<sequence>MLPPGFDEVPSVEPTFDEESWTQFLKFNCKNPSEEGFIEDDAINYNPAVPLLLAEDGRVLFKLTIMKDKYAVLYNWRDDKEEKIEFTASKPNSNNNIAREDVRWWWAMDYVIVQIENCINSKGIKGLQRADTSTGGVPLLLISEGS</sequence>
<reference evidence="1 3" key="2">
    <citation type="journal article" date="2014" name="BMC Genomics">
        <title>An improved genome release (version Mt4.0) for the model legume Medicago truncatula.</title>
        <authorList>
            <person name="Tang H."/>
            <person name="Krishnakumar V."/>
            <person name="Bidwell S."/>
            <person name="Rosen B."/>
            <person name="Chan A."/>
            <person name="Zhou S."/>
            <person name="Gentzbittel L."/>
            <person name="Childs K.L."/>
            <person name="Yandell M."/>
            <person name="Gundlach H."/>
            <person name="Mayer K.F."/>
            <person name="Schwartz D.C."/>
            <person name="Town C.D."/>
        </authorList>
    </citation>
    <scope>GENOME REANNOTATION</scope>
    <source>
        <strain evidence="2 3">cv. Jemalong A17</strain>
    </source>
</reference>
<name>G7L6M9_MEDTR</name>
<keyword evidence="3" id="KW-1185">Reference proteome</keyword>
<dbReference type="EMBL" id="CM001223">
    <property type="protein sequence ID" value="AES80286.1"/>
    <property type="molecule type" value="Genomic_DNA"/>
</dbReference>
<dbReference type="HOGENOM" id="CLU_1780224_0_0_1"/>
<evidence type="ECO:0000313" key="2">
    <source>
        <dbReference type="EnsemblPlants" id="AES80286"/>
    </source>
</evidence>
<gene>
    <name evidence="1" type="ordered locus">MTR_7g078910</name>
</gene>
<proteinExistence type="predicted"/>
<reference evidence="1 3" key="1">
    <citation type="journal article" date="2011" name="Nature">
        <title>The Medicago genome provides insight into the evolution of rhizobial symbioses.</title>
        <authorList>
            <person name="Young N.D."/>
            <person name="Debelle F."/>
            <person name="Oldroyd G.E."/>
            <person name="Geurts R."/>
            <person name="Cannon S.B."/>
            <person name="Udvardi M.K."/>
            <person name="Benedito V.A."/>
            <person name="Mayer K.F."/>
            <person name="Gouzy J."/>
            <person name="Schoof H."/>
            <person name="Van de Peer Y."/>
            <person name="Proost S."/>
            <person name="Cook D.R."/>
            <person name="Meyers B.C."/>
            <person name="Spannagl M."/>
            <person name="Cheung F."/>
            <person name="De Mita S."/>
            <person name="Krishnakumar V."/>
            <person name="Gundlach H."/>
            <person name="Zhou S."/>
            <person name="Mudge J."/>
            <person name="Bharti A.K."/>
            <person name="Murray J.D."/>
            <person name="Naoumkina M.A."/>
            <person name="Rosen B."/>
            <person name="Silverstein K.A."/>
            <person name="Tang H."/>
            <person name="Rombauts S."/>
            <person name="Zhao P.X."/>
            <person name="Zhou P."/>
            <person name="Barbe V."/>
            <person name="Bardou P."/>
            <person name="Bechner M."/>
            <person name="Bellec A."/>
            <person name="Berger A."/>
            <person name="Berges H."/>
            <person name="Bidwell S."/>
            <person name="Bisseling T."/>
            <person name="Choisne N."/>
            <person name="Couloux A."/>
            <person name="Denny R."/>
            <person name="Deshpande S."/>
            <person name="Dai X."/>
            <person name="Doyle J.J."/>
            <person name="Dudez A.M."/>
            <person name="Farmer A.D."/>
            <person name="Fouteau S."/>
            <person name="Franken C."/>
            <person name="Gibelin C."/>
            <person name="Gish J."/>
            <person name="Goldstein S."/>
            <person name="Gonzalez A.J."/>
            <person name="Green P.J."/>
            <person name="Hallab A."/>
            <person name="Hartog M."/>
            <person name="Hua A."/>
            <person name="Humphray S.J."/>
            <person name="Jeong D.H."/>
            <person name="Jing Y."/>
            <person name="Jocker A."/>
            <person name="Kenton S.M."/>
            <person name="Kim D.J."/>
            <person name="Klee K."/>
            <person name="Lai H."/>
            <person name="Lang C."/>
            <person name="Lin S."/>
            <person name="Macmil S.L."/>
            <person name="Magdelenat G."/>
            <person name="Matthews L."/>
            <person name="McCorrison J."/>
            <person name="Monaghan E.L."/>
            <person name="Mun J.H."/>
            <person name="Najar F.Z."/>
            <person name="Nicholson C."/>
            <person name="Noirot C."/>
            <person name="O'Bleness M."/>
            <person name="Paule C.R."/>
            <person name="Poulain J."/>
            <person name="Prion F."/>
            <person name="Qin B."/>
            <person name="Qu C."/>
            <person name="Retzel E.F."/>
            <person name="Riddle C."/>
            <person name="Sallet E."/>
            <person name="Samain S."/>
            <person name="Samson N."/>
            <person name="Sanders I."/>
            <person name="Saurat O."/>
            <person name="Scarpelli C."/>
            <person name="Schiex T."/>
            <person name="Segurens B."/>
            <person name="Severin A.J."/>
            <person name="Sherrier D.J."/>
            <person name="Shi R."/>
            <person name="Sims S."/>
            <person name="Singer S.R."/>
            <person name="Sinharoy S."/>
            <person name="Sterck L."/>
            <person name="Viollet A."/>
            <person name="Wang B.B."/>
            <person name="Wang K."/>
            <person name="Wang M."/>
            <person name="Wang X."/>
            <person name="Warfsmann J."/>
            <person name="Weissenbach J."/>
            <person name="White D.D."/>
            <person name="White J.D."/>
            <person name="Wiley G.B."/>
            <person name="Wincker P."/>
            <person name="Xing Y."/>
            <person name="Yang L."/>
            <person name="Yao Z."/>
            <person name="Ying F."/>
            <person name="Zhai J."/>
            <person name="Zhou L."/>
            <person name="Zuber A."/>
            <person name="Denarie J."/>
            <person name="Dixon R.A."/>
            <person name="May G.D."/>
            <person name="Schwartz D.C."/>
            <person name="Rogers J."/>
            <person name="Quetier F."/>
            <person name="Town C.D."/>
            <person name="Roe B.A."/>
        </authorList>
    </citation>
    <scope>NUCLEOTIDE SEQUENCE [LARGE SCALE GENOMIC DNA]</scope>
    <source>
        <strain evidence="1">A17</strain>
        <strain evidence="2 3">cv. Jemalong A17</strain>
    </source>
</reference>
<dbReference type="Proteomes" id="UP000002051">
    <property type="component" value="Unassembled WGS sequence"/>
</dbReference>
<accession>G7L6M9</accession>
<dbReference type="EnsemblPlants" id="AES80286">
    <property type="protein sequence ID" value="AES80286"/>
    <property type="gene ID" value="MTR_7g078910"/>
</dbReference>
<protein>
    <submittedName>
        <fullName evidence="1 2">Uncharacterized protein</fullName>
    </submittedName>
</protein>
<dbReference type="AlphaFoldDB" id="G7L6M9"/>
<organism evidence="1 3">
    <name type="scientific">Medicago truncatula</name>
    <name type="common">Barrel medic</name>
    <name type="synonym">Medicago tribuloides</name>
    <dbReference type="NCBI Taxonomy" id="3880"/>
    <lineage>
        <taxon>Eukaryota</taxon>
        <taxon>Viridiplantae</taxon>
        <taxon>Streptophyta</taxon>
        <taxon>Embryophyta</taxon>
        <taxon>Tracheophyta</taxon>
        <taxon>Spermatophyta</taxon>
        <taxon>Magnoliopsida</taxon>
        <taxon>eudicotyledons</taxon>
        <taxon>Gunneridae</taxon>
        <taxon>Pentapetalae</taxon>
        <taxon>rosids</taxon>
        <taxon>fabids</taxon>
        <taxon>Fabales</taxon>
        <taxon>Fabaceae</taxon>
        <taxon>Papilionoideae</taxon>
        <taxon>50 kb inversion clade</taxon>
        <taxon>NPAAA clade</taxon>
        <taxon>Hologalegina</taxon>
        <taxon>IRL clade</taxon>
        <taxon>Trifolieae</taxon>
        <taxon>Medicago</taxon>
    </lineage>
</organism>
<reference evidence="2" key="3">
    <citation type="submission" date="2015-04" db="UniProtKB">
        <authorList>
            <consortium name="EnsemblPlants"/>
        </authorList>
    </citation>
    <scope>IDENTIFICATION</scope>
    <source>
        <strain evidence="2">cv. Jemalong A17</strain>
    </source>
</reference>